<dbReference type="InterPro" id="IPR026848">
    <property type="entry name" value="Fancl"/>
</dbReference>
<proteinExistence type="predicted"/>
<sequence length="329" mass="38011">MATGFGSLLRECPLLLPQNREKSVYEGFVTAQGRDFHIRILLPTDGQLKNARIQCSWYLKKLLHGYHLILKQRLEHSSDLVSFMVELKTILSYIRTCFLSCRVLFIDPAFSTIRLKAEDSSGRDHQITLKLNSKYPREQPDCLIDLPIQFSFSWTPQSSLLSIHSQFLVALESLKEFWDVLDEIDEKTWVLEPEKPTRSSTRRRIAIVVNPLKIKLNGNIHMWNPENSLLKNLREILEVDFPSREALEKSDFSMDCGICYAYRLDGAIPDQVCDDSHCGQSFHQVCLYEQITPCFILQWLRGLPSSRQSFNVIFGECPYCSKLENLGEE</sequence>
<organism evidence="5 6">
    <name type="scientific">Ophiophagus hannah</name>
    <name type="common">King cobra</name>
    <name type="synonym">Naja hannah</name>
    <dbReference type="NCBI Taxonomy" id="8665"/>
    <lineage>
        <taxon>Eukaryota</taxon>
        <taxon>Metazoa</taxon>
        <taxon>Chordata</taxon>
        <taxon>Craniata</taxon>
        <taxon>Vertebrata</taxon>
        <taxon>Euteleostomi</taxon>
        <taxon>Lepidosauria</taxon>
        <taxon>Squamata</taxon>
        <taxon>Bifurcata</taxon>
        <taxon>Unidentata</taxon>
        <taxon>Episquamata</taxon>
        <taxon>Toxicofera</taxon>
        <taxon>Serpentes</taxon>
        <taxon>Colubroidea</taxon>
        <taxon>Elapidae</taxon>
        <taxon>Elapinae</taxon>
        <taxon>Ophiophagus</taxon>
    </lineage>
</organism>
<dbReference type="InterPro" id="IPR013083">
    <property type="entry name" value="Znf_RING/FYVE/PHD"/>
</dbReference>
<comment type="caution">
    <text evidence="5">The sequence shown here is derived from an EMBL/GenBank/DDBJ whole genome shotgun (WGS) entry which is preliminary data.</text>
</comment>
<evidence type="ECO:0000259" key="4">
    <source>
        <dbReference type="Pfam" id="PF18891"/>
    </source>
</evidence>
<dbReference type="Gene3D" id="3.10.110.10">
    <property type="entry name" value="Ubiquitin Conjugating Enzyme"/>
    <property type="match status" value="1"/>
</dbReference>
<keyword evidence="6" id="KW-1185">Reference proteome</keyword>
<dbReference type="Pfam" id="PF18890">
    <property type="entry name" value="FANCL_d2"/>
    <property type="match status" value="1"/>
</dbReference>
<gene>
    <name evidence="5" type="primary">Fancl</name>
    <name evidence="5" type="ORF">L345_01876</name>
</gene>
<dbReference type="InterPro" id="IPR043003">
    <property type="entry name" value="FANCL_d3_sf"/>
</dbReference>
<feature type="domain" description="Fanconi anemia complex subunit FancL WD-repeat containing" evidence="1">
    <location>
        <begin position="7"/>
        <end position="92"/>
    </location>
</feature>
<dbReference type="Pfam" id="PF11793">
    <property type="entry name" value="FANCL_C"/>
    <property type="match status" value="1"/>
</dbReference>
<dbReference type="PANTHER" id="PTHR13206">
    <property type="entry name" value="UBIQUITIN LIGASE PROTEIN PHF9 FANCONI ANEMIA GROUP L PROTEIN"/>
    <property type="match status" value="1"/>
</dbReference>
<dbReference type="SMART" id="SM01197">
    <property type="entry name" value="FANCL_C"/>
    <property type="match status" value="1"/>
</dbReference>
<dbReference type="PANTHER" id="PTHR13206:SF0">
    <property type="entry name" value="E3 UBIQUITIN-PROTEIN LIGASE FANCL"/>
    <property type="match status" value="1"/>
</dbReference>
<feature type="domain" description="FANCL UBC-like" evidence="4">
    <location>
        <begin position="176"/>
        <end position="207"/>
    </location>
</feature>
<dbReference type="Proteomes" id="UP000018936">
    <property type="component" value="Unassembled WGS sequence"/>
</dbReference>
<dbReference type="InterPro" id="IPR044037">
    <property type="entry name" value="FANCL_d3"/>
</dbReference>
<dbReference type="CDD" id="cd23786">
    <property type="entry name" value="ELF_FANCL"/>
    <property type="match status" value="1"/>
</dbReference>
<feature type="domain" description="FANCL UBC-like" evidence="4">
    <location>
        <begin position="208"/>
        <end position="244"/>
    </location>
</feature>
<dbReference type="InterPro" id="IPR026850">
    <property type="entry name" value="FANCL_C"/>
</dbReference>
<dbReference type="Pfam" id="PF09765">
    <property type="entry name" value="FANCL_d1"/>
    <property type="match status" value="1"/>
</dbReference>
<dbReference type="GO" id="GO:0006513">
    <property type="term" value="P:protein monoubiquitination"/>
    <property type="evidence" value="ECO:0007669"/>
    <property type="project" value="TreeGrafter"/>
</dbReference>
<evidence type="ECO:0000259" key="2">
    <source>
        <dbReference type="Pfam" id="PF11793"/>
    </source>
</evidence>
<dbReference type="AlphaFoldDB" id="V8PEG9"/>
<dbReference type="GO" id="GO:0061630">
    <property type="term" value="F:ubiquitin protein ligase activity"/>
    <property type="evidence" value="ECO:0007669"/>
    <property type="project" value="TreeGrafter"/>
</dbReference>
<dbReference type="CDD" id="cd16490">
    <property type="entry name" value="RING-CH-C4HC3_FANCL"/>
    <property type="match status" value="1"/>
</dbReference>
<accession>V8PEG9</accession>
<evidence type="ECO:0000313" key="5">
    <source>
        <dbReference type="EMBL" id="ETE72297.1"/>
    </source>
</evidence>
<dbReference type="InterPro" id="IPR043898">
    <property type="entry name" value="FANCL_d2"/>
</dbReference>
<dbReference type="Gene3D" id="3.30.40.10">
    <property type="entry name" value="Zinc/RING finger domain, C3HC4 (zinc finger)"/>
    <property type="match status" value="1"/>
</dbReference>
<reference evidence="5 6" key="1">
    <citation type="journal article" date="2013" name="Proc. Natl. Acad. Sci. U.S.A.">
        <title>The king cobra genome reveals dynamic gene evolution and adaptation in the snake venom system.</title>
        <authorList>
            <person name="Vonk F.J."/>
            <person name="Casewell N.R."/>
            <person name="Henkel C.V."/>
            <person name="Heimberg A.M."/>
            <person name="Jansen H.J."/>
            <person name="McCleary R.J."/>
            <person name="Kerkkamp H.M."/>
            <person name="Vos R.A."/>
            <person name="Guerreiro I."/>
            <person name="Calvete J.J."/>
            <person name="Wuster W."/>
            <person name="Woods A.E."/>
            <person name="Logan J.M."/>
            <person name="Harrison R.A."/>
            <person name="Castoe T.A."/>
            <person name="de Koning A.P."/>
            <person name="Pollock D.D."/>
            <person name="Yandell M."/>
            <person name="Calderon D."/>
            <person name="Renjifo C."/>
            <person name="Currier R.B."/>
            <person name="Salgado D."/>
            <person name="Pla D."/>
            <person name="Sanz L."/>
            <person name="Hyder A.S."/>
            <person name="Ribeiro J.M."/>
            <person name="Arntzen J.W."/>
            <person name="van den Thillart G.E."/>
            <person name="Boetzer M."/>
            <person name="Pirovano W."/>
            <person name="Dirks R.P."/>
            <person name="Spaink H.P."/>
            <person name="Duboule D."/>
            <person name="McGlinn E."/>
            <person name="Kini R.M."/>
            <person name="Richardson M.K."/>
        </authorList>
    </citation>
    <scope>NUCLEOTIDE SEQUENCE</scope>
    <source>
        <tissue evidence="5">Blood</tissue>
    </source>
</reference>
<dbReference type="GO" id="GO:0036297">
    <property type="term" value="P:interstrand cross-link repair"/>
    <property type="evidence" value="ECO:0007669"/>
    <property type="project" value="InterPro"/>
</dbReference>
<name>V8PEG9_OPHHA</name>
<protein>
    <submittedName>
        <fullName evidence="5">E3 ubiquitin-protein ligase FANCL</fullName>
    </submittedName>
</protein>
<dbReference type="EMBL" id="AZIM01000242">
    <property type="protein sequence ID" value="ETE72297.1"/>
    <property type="molecule type" value="Genomic_DNA"/>
</dbReference>
<dbReference type="OrthoDB" id="10263265at2759"/>
<dbReference type="CDD" id="cd23832">
    <property type="entry name" value="DRWD-C_FANCL"/>
    <property type="match status" value="1"/>
</dbReference>
<dbReference type="GO" id="GO:0043240">
    <property type="term" value="C:Fanconi anaemia nuclear complex"/>
    <property type="evidence" value="ECO:0007669"/>
    <property type="project" value="InterPro"/>
</dbReference>
<feature type="domain" description="FANCL UBC-like" evidence="3">
    <location>
        <begin position="100"/>
        <end position="174"/>
    </location>
</feature>
<dbReference type="InterPro" id="IPR019162">
    <property type="entry name" value="FancL_WD-rpt_cont_dom"/>
</dbReference>
<feature type="non-terminal residue" evidence="5">
    <location>
        <position position="1"/>
    </location>
</feature>
<dbReference type="FunFam" id="3.30.40.10:FF:000221">
    <property type="entry name" value="E3 ubiquitin-protein ligase FANCL isoform X2"/>
    <property type="match status" value="1"/>
</dbReference>
<evidence type="ECO:0000259" key="3">
    <source>
        <dbReference type="Pfam" id="PF18890"/>
    </source>
</evidence>
<dbReference type="CDD" id="cd23831">
    <property type="entry name" value="DRWD-N_FANCL"/>
    <property type="match status" value="1"/>
</dbReference>
<dbReference type="Pfam" id="PF18891">
    <property type="entry name" value="FANCL_d3"/>
    <property type="match status" value="2"/>
</dbReference>
<evidence type="ECO:0000259" key="1">
    <source>
        <dbReference type="Pfam" id="PF09765"/>
    </source>
</evidence>
<dbReference type="Gene3D" id="3.10.110.20">
    <property type="entry name" value="RWD domain-like"/>
    <property type="match status" value="2"/>
</dbReference>
<feature type="domain" description="FANCL C-terminal" evidence="2">
    <location>
        <begin position="252"/>
        <end position="322"/>
    </location>
</feature>
<dbReference type="InterPro" id="IPR016135">
    <property type="entry name" value="UBQ-conjugating_enzyme/RWD"/>
</dbReference>
<evidence type="ECO:0000313" key="6">
    <source>
        <dbReference type="Proteomes" id="UP000018936"/>
    </source>
</evidence>